<dbReference type="SMART" id="SM00563">
    <property type="entry name" value="PlsC"/>
    <property type="match status" value="1"/>
</dbReference>
<comment type="similarity">
    <text evidence="4">Belongs to the 1-acyl-sn-glycerol-3-phosphate acyltransferase family.</text>
</comment>
<keyword evidence="8" id="KW-1133">Transmembrane helix</keyword>
<protein>
    <recommendedName>
        <fullName evidence="5">1-acylglycerol-3-phosphate O-acyltransferase</fullName>
        <ecNumber evidence="5">2.3.1.51</ecNumber>
    </recommendedName>
</protein>
<dbReference type="Pfam" id="PF01553">
    <property type="entry name" value="Acyltransferase"/>
    <property type="match status" value="1"/>
</dbReference>
<dbReference type="SUPFAM" id="SSF69593">
    <property type="entry name" value="Glycerol-3-phosphate (1)-acyltransferase"/>
    <property type="match status" value="1"/>
</dbReference>
<accession>A0AAV3RZT3</accession>
<evidence type="ECO:0000259" key="9">
    <source>
        <dbReference type="SMART" id="SM00563"/>
    </source>
</evidence>
<evidence type="ECO:0000256" key="3">
    <source>
        <dbReference type="ARBA" id="ARBA00005189"/>
    </source>
</evidence>
<evidence type="ECO:0000256" key="8">
    <source>
        <dbReference type="SAM" id="Phobius"/>
    </source>
</evidence>
<evidence type="ECO:0000313" key="11">
    <source>
        <dbReference type="Proteomes" id="UP001454036"/>
    </source>
</evidence>
<reference evidence="10 11" key="1">
    <citation type="submission" date="2024-01" db="EMBL/GenBank/DDBJ databases">
        <title>The complete chloroplast genome sequence of Lithospermum erythrorhizon: insights into the phylogenetic relationship among Boraginaceae species and the maternal lineages of purple gromwells.</title>
        <authorList>
            <person name="Okada T."/>
            <person name="Watanabe K."/>
        </authorList>
    </citation>
    <scope>NUCLEOTIDE SEQUENCE [LARGE SCALE GENOMIC DNA]</scope>
</reference>
<comment type="pathway">
    <text evidence="3">Lipid metabolism.</text>
</comment>
<gene>
    <name evidence="10" type="ORF">LIER_33911</name>
</gene>
<feature type="transmembrane region" description="Helical" evidence="8">
    <location>
        <begin position="33"/>
        <end position="57"/>
    </location>
</feature>
<evidence type="ECO:0000256" key="4">
    <source>
        <dbReference type="ARBA" id="ARBA00008655"/>
    </source>
</evidence>
<keyword evidence="8" id="KW-0472">Membrane</keyword>
<comment type="catalytic activity">
    <reaction evidence="1">
        <text>a 1-acyl-sn-glycero-3-phosphate + an acyl-CoA = a 1,2-diacyl-sn-glycero-3-phosphate + CoA</text>
        <dbReference type="Rhea" id="RHEA:19709"/>
        <dbReference type="ChEBI" id="CHEBI:57287"/>
        <dbReference type="ChEBI" id="CHEBI:57970"/>
        <dbReference type="ChEBI" id="CHEBI:58342"/>
        <dbReference type="ChEBI" id="CHEBI:58608"/>
        <dbReference type="EC" id="2.3.1.51"/>
    </reaction>
</comment>
<dbReference type="Proteomes" id="UP001454036">
    <property type="component" value="Unassembled WGS sequence"/>
</dbReference>
<keyword evidence="7 10" id="KW-0012">Acyltransferase</keyword>
<evidence type="ECO:0000313" key="10">
    <source>
        <dbReference type="EMBL" id="GAA0186623.1"/>
    </source>
</evidence>
<sequence length="379" mass="43423">MGFVLSHSGTLEGSSTVDFMNGPRHRPLTALRAVQGVLCILIQILTASMLLVYIGFWTNIVLRLFSIRYSRVATSILFGSWLALWPFLFEKINKTKVIFSGDSVPPKERVLLISNHRTEVDWMYIWDLALRKGSIGHVKYVLKNSLMKIPLFGWAFHAMEFIPVERKWETDERVMRKILSTYKDPRESLWLVVFPEGTDYTEQKCLRCQEYASEHGLPILKNVLLPKSKGFYACVEELRDNLDAVYDITIAYKHRYPTFLDNAFGVDPSEVHIHVRRLSISGVPVSEDEVASWLMGTFSLKDQLLSDFHSEGCFPGEVIEGDLSLEKCLTNFIIVIILTGLCTYLTFFSSIWFKVYVFSVCAYFTSATYLKFQPSPLIS</sequence>
<dbReference type="InterPro" id="IPR032098">
    <property type="entry name" value="Acyltransf_C"/>
</dbReference>
<dbReference type="GO" id="GO:0012505">
    <property type="term" value="C:endomembrane system"/>
    <property type="evidence" value="ECO:0007669"/>
    <property type="project" value="TreeGrafter"/>
</dbReference>
<dbReference type="InterPro" id="IPR002123">
    <property type="entry name" value="Plipid/glycerol_acylTrfase"/>
</dbReference>
<proteinExistence type="inferred from homology"/>
<dbReference type="Pfam" id="PF16076">
    <property type="entry name" value="Acyltransf_C"/>
    <property type="match status" value="1"/>
</dbReference>
<keyword evidence="8" id="KW-0812">Transmembrane</keyword>
<dbReference type="CDD" id="cd07990">
    <property type="entry name" value="LPLAT_LCLAT1-like"/>
    <property type="match status" value="1"/>
</dbReference>
<keyword evidence="11" id="KW-1185">Reference proteome</keyword>
<dbReference type="PANTHER" id="PTHR10983">
    <property type="entry name" value="1-ACYLGLYCEROL-3-PHOSPHATE ACYLTRANSFERASE-RELATED"/>
    <property type="match status" value="1"/>
</dbReference>
<dbReference type="GO" id="GO:0003841">
    <property type="term" value="F:1-acylglycerol-3-phosphate O-acyltransferase activity"/>
    <property type="evidence" value="ECO:0007669"/>
    <property type="project" value="UniProtKB-EC"/>
</dbReference>
<dbReference type="EC" id="2.3.1.51" evidence="5"/>
<feature type="domain" description="Phospholipid/glycerol acyltransferase" evidence="9">
    <location>
        <begin position="110"/>
        <end position="232"/>
    </location>
</feature>
<dbReference type="AlphaFoldDB" id="A0AAV3RZT3"/>
<comment type="pathway">
    <text evidence="2">Phospholipid metabolism; CDP-diacylglycerol biosynthesis; CDP-diacylglycerol from sn-glycerol 3-phosphate: step 2/3.</text>
</comment>
<keyword evidence="6" id="KW-0808">Transferase</keyword>
<dbReference type="PANTHER" id="PTHR10983:SF63">
    <property type="entry name" value="1-ACYLGLYCEROL-3-PHOSPHATE O-ACYLTRANSFERASE"/>
    <property type="match status" value="1"/>
</dbReference>
<organism evidence="10 11">
    <name type="scientific">Lithospermum erythrorhizon</name>
    <name type="common">Purple gromwell</name>
    <name type="synonym">Lithospermum officinale var. erythrorhizon</name>
    <dbReference type="NCBI Taxonomy" id="34254"/>
    <lineage>
        <taxon>Eukaryota</taxon>
        <taxon>Viridiplantae</taxon>
        <taxon>Streptophyta</taxon>
        <taxon>Embryophyta</taxon>
        <taxon>Tracheophyta</taxon>
        <taxon>Spermatophyta</taxon>
        <taxon>Magnoliopsida</taxon>
        <taxon>eudicotyledons</taxon>
        <taxon>Gunneridae</taxon>
        <taxon>Pentapetalae</taxon>
        <taxon>asterids</taxon>
        <taxon>lamiids</taxon>
        <taxon>Boraginales</taxon>
        <taxon>Boraginaceae</taxon>
        <taxon>Boraginoideae</taxon>
        <taxon>Lithospermeae</taxon>
        <taxon>Lithospermum</taxon>
    </lineage>
</organism>
<feature type="transmembrane region" description="Helical" evidence="8">
    <location>
        <begin position="328"/>
        <end position="347"/>
    </location>
</feature>
<evidence type="ECO:0000256" key="1">
    <source>
        <dbReference type="ARBA" id="ARBA00001141"/>
    </source>
</evidence>
<evidence type="ECO:0000256" key="6">
    <source>
        <dbReference type="ARBA" id="ARBA00022679"/>
    </source>
</evidence>
<feature type="transmembrane region" description="Helical" evidence="8">
    <location>
        <begin position="69"/>
        <end position="89"/>
    </location>
</feature>
<evidence type="ECO:0000256" key="5">
    <source>
        <dbReference type="ARBA" id="ARBA00013211"/>
    </source>
</evidence>
<dbReference type="EMBL" id="BAABME010013887">
    <property type="protein sequence ID" value="GAA0186623.1"/>
    <property type="molecule type" value="Genomic_DNA"/>
</dbReference>
<name>A0AAV3RZT3_LITER</name>
<evidence type="ECO:0000256" key="7">
    <source>
        <dbReference type="ARBA" id="ARBA00023315"/>
    </source>
</evidence>
<evidence type="ECO:0000256" key="2">
    <source>
        <dbReference type="ARBA" id="ARBA00004728"/>
    </source>
</evidence>
<comment type="caution">
    <text evidence="10">The sequence shown here is derived from an EMBL/GenBank/DDBJ whole genome shotgun (WGS) entry which is preliminary data.</text>
</comment>